<protein>
    <recommendedName>
        <fullName evidence="7">Large ribosomal subunit protein mL44</fullName>
    </recommendedName>
</protein>
<keyword evidence="5" id="KW-0687">Ribonucleoprotein</keyword>
<evidence type="ECO:0000256" key="2">
    <source>
        <dbReference type="ARBA" id="ARBA00022946"/>
    </source>
</evidence>
<evidence type="ECO:0000313" key="9">
    <source>
        <dbReference type="EMBL" id="CAH1403165.1"/>
    </source>
</evidence>
<evidence type="ECO:0000259" key="8">
    <source>
        <dbReference type="PROSITE" id="PS50142"/>
    </source>
</evidence>
<gene>
    <name evidence="9" type="ORF">NEZAVI_LOCUS11819</name>
</gene>
<dbReference type="Pfam" id="PF22892">
    <property type="entry name" value="DSRM_MRPL44"/>
    <property type="match status" value="1"/>
</dbReference>
<sequence>MSFSMKFLVKPLVISYGNSITVHRQIHRWVAPTLKALNNRKREMGPQPINRRSDYLEWNYKAEIYSFGKRLGEDFKEDLLREAFTEKSFINLEAEKLMKVGVDPQLDMKDNANFSVEGEKFISQCVLKYLVSVLPSLPSEHIESIHNFLLSDEKLSTVSKNIGIDDLVLTAEYPLEQSTLSRSLKSVIHALVLSSGEERASKFVTDFIITQLCGEDITPLCTPENPIEKLKSTVGANIESRIIVESAKNTLLANYQVGIYQEKNLLGRGCGESPWIAEEMAALDALWRLWGITSNKKPFPIKSQKIVNSVNM</sequence>
<dbReference type="Pfam" id="PF22935">
    <property type="entry name" value="RM44_endonuclase"/>
    <property type="match status" value="1"/>
</dbReference>
<evidence type="ECO:0000256" key="1">
    <source>
        <dbReference type="ARBA" id="ARBA00004173"/>
    </source>
</evidence>
<dbReference type="GO" id="GO:0005739">
    <property type="term" value="C:mitochondrion"/>
    <property type="evidence" value="ECO:0007669"/>
    <property type="project" value="UniProtKB-SubCell"/>
</dbReference>
<dbReference type="OrthoDB" id="444135at2759"/>
<feature type="domain" description="RNase III" evidence="8">
    <location>
        <begin position="64"/>
        <end position="196"/>
    </location>
</feature>
<dbReference type="InterPro" id="IPR055189">
    <property type="entry name" value="RM44_endonuclase"/>
</dbReference>
<reference evidence="9" key="1">
    <citation type="submission" date="2022-01" db="EMBL/GenBank/DDBJ databases">
        <authorList>
            <person name="King R."/>
        </authorList>
    </citation>
    <scope>NUCLEOTIDE SEQUENCE</scope>
</reference>
<keyword evidence="2" id="KW-0809">Transit peptide</keyword>
<dbReference type="CDD" id="cd19874">
    <property type="entry name" value="DSRM_MRPL44"/>
    <property type="match status" value="1"/>
</dbReference>
<organism evidence="9 10">
    <name type="scientific">Nezara viridula</name>
    <name type="common">Southern green stink bug</name>
    <name type="synonym">Cimex viridulus</name>
    <dbReference type="NCBI Taxonomy" id="85310"/>
    <lineage>
        <taxon>Eukaryota</taxon>
        <taxon>Metazoa</taxon>
        <taxon>Ecdysozoa</taxon>
        <taxon>Arthropoda</taxon>
        <taxon>Hexapoda</taxon>
        <taxon>Insecta</taxon>
        <taxon>Pterygota</taxon>
        <taxon>Neoptera</taxon>
        <taxon>Paraneoptera</taxon>
        <taxon>Hemiptera</taxon>
        <taxon>Heteroptera</taxon>
        <taxon>Panheteroptera</taxon>
        <taxon>Pentatomomorpha</taxon>
        <taxon>Pentatomoidea</taxon>
        <taxon>Pentatomidae</taxon>
        <taxon>Pentatominae</taxon>
        <taxon>Nezara</taxon>
    </lineage>
</organism>
<dbReference type="GO" id="GO:0005840">
    <property type="term" value="C:ribosome"/>
    <property type="evidence" value="ECO:0007669"/>
    <property type="project" value="UniProtKB-KW"/>
</dbReference>
<dbReference type="InterPro" id="IPR036389">
    <property type="entry name" value="RNase_III_sf"/>
</dbReference>
<comment type="subcellular location">
    <subcellularLocation>
        <location evidence="1">Mitochondrion</location>
    </subcellularLocation>
</comment>
<dbReference type="InterPro" id="IPR044444">
    <property type="entry name" value="Ribosomal_mL44_DSRM_metazoa"/>
</dbReference>
<dbReference type="GO" id="GO:0004525">
    <property type="term" value="F:ribonuclease III activity"/>
    <property type="evidence" value="ECO:0007669"/>
    <property type="project" value="InterPro"/>
</dbReference>
<dbReference type="EMBL" id="OV725081">
    <property type="protein sequence ID" value="CAH1403165.1"/>
    <property type="molecule type" value="Genomic_DNA"/>
</dbReference>
<accession>A0A9P0MSQ7</accession>
<name>A0A9P0MSQ7_NEZVI</name>
<dbReference type="SUPFAM" id="SSF69065">
    <property type="entry name" value="RNase III domain-like"/>
    <property type="match status" value="1"/>
</dbReference>
<dbReference type="Gene3D" id="1.10.1520.10">
    <property type="entry name" value="Ribonuclease III domain"/>
    <property type="match status" value="1"/>
</dbReference>
<keyword evidence="3" id="KW-0689">Ribosomal protein</keyword>
<dbReference type="GO" id="GO:0003725">
    <property type="term" value="F:double-stranded RNA binding"/>
    <property type="evidence" value="ECO:0007669"/>
    <property type="project" value="InterPro"/>
</dbReference>
<dbReference type="Proteomes" id="UP001152798">
    <property type="component" value="Chromosome 5"/>
</dbReference>
<evidence type="ECO:0000256" key="6">
    <source>
        <dbReference type="ARBA" id="ARBA00024034"/>
    </source>
</evidence>
<dbReference type="GO" id="GO:1990904">
    <property type="term" value="C:ribonucleoprotein complex"/>
    <property type="evidence" value="ECO:0007669"/>
    <property type="project" value="UniProtKB-KW"/>
</dbReference>
<dbReference type="GO" id="GO:0006396">
    <property type="term" value="P:RNA processing"/>
    <property type="evidence" value="ECO:0007669"/>
    <property type="project" value="InterPro"/>
</dbReference>
<evidence type="ECO:0000256" key="4">
    <source>
        <dbReference type="ARBA" id="ARBA00023128"/>
    </source>
</evidence>
<dbReference type="AlphaFoldDB" id="A0A9P0MSQ7"/>
<evidence type="ECO:0000256" key="7">
    <source>
        <dbReference type="ARBA" id="ARBA00035187"/>
    </source>
</evidence>
<keyword evidence="4" id="KW-0496">Mitochondrion</keyword>
<keyword evidence="10" id="KW-1185">Reference proteome</keyword>
<proteinExistence type="inferred from homology"/>
<dbReference type="Gene3D" id="3.30.160.20">
    <property type="match status" value="1"/>
</dbReference>
<dbReference type="PROSITE" id="PS50142">
    <property type="entry name" value="RNASE_3_2"/>
    <property type="match status" value="1"/>
</dbReference>
<comment type="similarity">
    <text evidence="6">Belongs to the ribonuclease III family. Mitochondrion-specific ribosomal protein mL44 subfamily.</text>
</comment>
<evidence type="ECO:0000313" key="10">
    <source>
        <dbReference type="Proteomes" id="UP001152798"/>
    </source>
</evidence>
<evidence type="ECO:0000256" key="3">
    <source>
        <dbReference type="ARBA" id="ARBA00022980"/>
    </source>
</evidence>
<dbReference type="InterPro" id="IPR000999">
    <property type="entry name" value="RNase_III_dom"/>
</dbReference>
<evidence type="ECO:0000256" key="5">
    <source>
        <dbReference type="ARBA" id="ARBA00023274"/>
    </source>
</evidence>